<evidence type="ECO:0000313" key="3">
    <source>
        <dbReference type="Proteomes" id="UP000807504"/>
    </source>
</evidence>
<protein>
    <submittedName>
        <fullName evidence="2">Uncharacterized protein</fullName>
    </submittedName>
</protein>
<reference evidence="2" key="2">
    <citation type="submission" date="2020-06" db="EMBL/GenBank/DDBJ databases">
        <authorList>
            <person name="Sheffer M."/>
        </authorList>
    </citation>
    <scope>NUCLEOTIDE SEQUENCE</scope>
</reference>
<dbReference type="EMBL" id="JABXBU010000015">
    <property type="protein sequence ID" value="KAF8788223.1"/>
    <property type="molecule type" value="Genomic_DNA"/>
</dbReference>
<reference evidence="2" key="1">
    <citation type="journal article" date="2020" name="bioRxiv">
        <title>Chromosome-level reference genome of the European wasp spider Argiope bruennichi: a resource for studies on range expansion and evolutionary adaptation.</title>
        <authorList>
            <person name="Sheffer M.M."/>
            <person name="Hoppe A."/>
            <person name="Krehenwinkel H."/>
            <person name="Uhl G."/>
            <person name="Kuss A.W."/>
            <person name="Jensen L."/>
            <person name="Jensen C."/>
            <person name="Gillespie R.G."/>
            <person name="Hoff K.J."/>
            <person name="Prost S."/>
        </authorList>
    </citation>
    <scope>NUCLEOTIDE SEQUENCE</scope>
</reference>
<evidence type="ECO:0000313" key="2">
    <source>
        <dbReference type="EMBL" id="KAF8788223.1"/>
    </source>
</evidence>
<sequence length="123" mass="13711">MPHQQGTNKETHSSVYLTASSNYMSDKGYKGAVLLRHCPLIVEFSGNGEPSEQKRINKSAGGGTEGVWREERTKKEESLMEQDLIASSHVYLMQFFGGTKDFPAGAWLCSASVNRRQQKKATR</sequence>
<name>A0A8T0FH77_ARGBR</name>
<evidence type="ECO:0000256" key="1">
    <source>
        <dbReference type="SAM" id="MobiDB-lite"/>
    </source>
</evidence>
<organism evidence="2 3">
    <name type="scientific">Argiope bruennichi</name>
    <name type="common">Wasp spider</name>
    <name type="synonym">Aranea bruennichi</name>
    <dbReference type="NCBI Taxonomy" id="94029"/>
    <lineage>
        <taxon>Eukaryota</taxon>
        <taxon>Metazoa</taxon>
        <taxon>Ecdysozoa</taxon>
        <taxon>Arthropoda</taxon>
        <taxon>Chelicerata</taxon>
        <taxon>Arachnida</taxon>
        <taxon>Araneae</taxon>
        <taxon>Araneomorphae</taxon>
        <taxon>Entelegynae</taxon>
        <taxon>Araneoidea</taxon>
        <taxon>Araneidae</taxon>
        <taxon>Argiope</taxon>
    </lineage>
</organism>
<proteinExistence type="predicted"/>
<keyword evidence="3" id="KW-1185">Reference proteome</keyword>
<accession>A0A8T0FH77</accession>
<dbReference type="AlphaFoldDB" id="A0A8T0FH77"/>
<dbReference type="Proteomes" id="UP000807504">
    <property type="component" value="Unassembled WGS sequence"/>
</dbReference>
<gene>
    <name evidence="2" type="ORF">HNY73_009754</name>
</gene>
<feature type="region of interest" description="Disordered" evidence="1">
    <location>
        <begin position="46"/>
        <end position="69"/>
    </location>
</feature>
<comment type="caution">
    <text evidence="2">The sequence shown here is derived from an EMBL/GenBank/DDBJ whole genome shotgun (WGS) entry which is preliminary data.</text>
</comment>